<dbReference type="FunFam" id="3.10.430.100:FF:000002">
    <property type="entry name" value="50S ribosomal protein L9"/>
    <property type="match status" value="1"/>
</dbReference>
<dbReference type="Gene3D" id="3.40.5.10">
    <property type="entry name" value="Ribosomal protein L9, N-terminal domain"/>
    <property type="match status" value="1"/>
</dbReference>
<dbReference type="GeneID" id="92866836"/>
<dbReference type="EMBL" id="CP014162">
    <property type="protein sequence ID" value="AMB97559.1"/>
    <property type="molecule type" value="Genomic_DNA"/>
</dbReference>
<evidence type="ECO:0000256" key="2">
    <source>
        <dbReference type="ARBA" id="ARBA00010605"/>
    </source>
</evidence>
<dbReference type="InterPro" id="IPR020594">
    <property type="entry name" value="Ribosomal_bL9_bac/chp"/>
</dbReference>
<dbReference type="Proteomes" id="UP000067698">
    <property type="component" value="Chromosome"/>
</dbReference>
<dbReference type="RefSeq" id="WP_026465550.1">
    <property type="nucleotide sequence ID" value="NZ_CP013988.1"/>
</dbReference>
<reference evidence="11 15" key="1">
    <citation type="journal article" date="2016" name="Genome Announc.">
        <title>Complete Genome Sequences of Aerococcus christensenii CCUG 28831T, Aerococcus sanguinicola CCUG 43001T, Aerococcus urinae CCUG 36881T, Aerococcus urinaeequi CCUG 28094T, Aerococcus urinaehominis CCUG 42038 BT, and Aerococcus viridans CCUG 4311T.</title>
        <authorList>
            <person name="Carkaci D."/>
            <person name="Dargis R."/>
            <person name="Nielsen X.C."/>
            <person name="Skovgaard O."/>
            <person name="Fuursted K."/>
            <person name="Christensen J.J."/>
        </authorList>
    </citation>
    <scope>NUCLEOTIDE SEQUENCE [LARGE SCALE GENOMIC DNA]</scope>
    <source>
        <strain evidence="11 15">CCUG28094</strain>
    </source>
</reference>
<dbReference type="InterPro" id="IPR036791">
    <property type="entry name" value="Ribosomal_bL9_C_sf"/>
</dbReference>
<dbReference type="PANTHER" id="PTHR21368">
    <property type="entry name" value="50S RIBOSOMAL PROTEIN L9"/>
    <property type="match status" value="1"/>
</dbReference>
<sequence>MKVIFLQDVKNQGKKGQVKEVPNGYAQNFLLKKGLAKEATSSAVSAQRGKEKANEKQAQEELQEAKDLKAKIEDEKTVVTIKAKGGEDGRLFGSVPSKQIATGMLKQYGIKLDKRKMDLDEPIRSFGYTNVPVKLHHEVEATIRVHIVEE</sequence>
<reference evidence="13" key="4">
    <citation type="submission" date="2022-12" db="EMBL/GenBank/DDBJ databases">
        <title>Whole genome sequence analysis of a duck derived balloon bacteium Aerococcus urinaeequi henan2020.</title>
        <authorList>
            <person name="Zhang H."/>
            <person name="Qiao H.X."/>
            <person name="Bian C.Z."/>
            <person name="Shu J.C."/>
        </authorList>
    </citation>
    <scope>NUCLEOTIDE SEQUENCE</scope>
    <source>
        <strain evidence="13">2020-HN-1</strain>
    </source>
</reference>
<evidence type="ECO:0000313" key="13">
    <source>
        <dbReference type="EMBL" id="WAT24554.1"/>
    </source>
</evidence>
<dbReference type="NCBIfam" id="TIGR00158">
    <property type="entry name" value="L9"/>
    <property type="match status" value="1"/>
</dbReference>
<comment type="function">
    <text evidence="1 8">Binds to the 23S rRNA.</text>
</comment>
<dbReference type="InterPro" id="IPR000244">
    <property type="entry name" value="Ribosomal_bL9"/>
</dbReference>
<proteinExistence type="inferred from homology"/>
<dbReference type="AlphaFoldDB" id="A0A0U4VZI4"/>
<protein>
    <recommendedName>
        <fullName evidence="7 8">Large ribosomal subunit protein bL9</fullName>
    </recommendedName>
</protein>
<evidence type="ECO:0000256" key="5">
    <source>
        <dbReference type="ARBA" id="ARBA00022980"/>
    </source>
</evidence>
<accession>A0A0U4VZI4</accession>
<keyword evidence="6 8" id="KW-0687">Ribonucleoprotein</keyword>
<evidence type="ECO:0000256" key="7">
    <source>
        <dbReference type="ARBA" id="ARBA00035292"/>
    </source>
</evidence>
<organism evidence="14 17">
    <name type="scientific">Aerococcus urinaeequi</name>
    <dbReference type="NCBI Taxonomy" id="51665"/>
    <lineage>
        <taxon>Bacteria</taxon>
        <taxon>Bacillati</taxon>
        <taxon>Bacillota</taxon>
        <taxon>Bacilli</taxon>
        <taxon>Lactobacillales</taxon>
        <taxon>Aerococcaceae</taxon>
        <taxon>Aerococcus</taxon>
    </lineage>
</organism>
<reference evidence="12 16" key="3">
    <citation type="submission" date="2020-07" db="EMBL/GenBank/DDBJ databases">
        <title>Draft Genome Sequences of Lactobacillales Isolated from the International Space Station.</title>
        <authorList>
            <person name="Bharadwaj A.R."/>
            <person name="Singh N.K."/>
            <person name="Wood J.M."/>
            <person name="Debieu M."/>
            <person name="O'Hara N.B."/>
            <person name="Karouia F."/>
            <person name="Mason C.E."/>
            <person name="Venkateswaran K."/>
        </authorList>
    </citation>
    <scope>NUCLEOTIDE SEQUENCE [LARGE SCALE GENOMIC DNA]</scope>
    <source>
        <strain evidence="12 16">151250015-1-258-55</strain>
    </source>
</reference>
<keyword evidence="3 8" id="KW-0699">rRNA-binding</keyword>
<reference evidence="15" key="2">
    <citation type="submission" date="2016-01" db="EMBL/GenBank/DDBJ databases">
        <title>Six Aerococcus type strain genome sequencing and assembly using PacBio and Illumina Hiseq.</title>
        <authorList>
            <person name="Carkaci D."/>
            <person name="Dargis R."/>
            <person name="Nielsen X.C."/>
            <person name="Skovgaard O."/>
            <person name="Fuursted K."/>
            <person name="Christensen J.J."/>
        </authorList>
    </citation>
    <scope>NUCLEOTIDE SEQUENCE [LARGE SCALE GENOMIC DNA]</scope>
    <source>
        <strain evidence="15">CCUG28094</strain>
    </source>
</reference>
<evidence type="ECO:0000313" key="15">
    <source>
        <dbReference type="Proteomes" id="UP000067698"/>
    </source>
</evidence>
<dbReference type="FunFam" id="3.40.5.10:FF:000002">
    <property type="entry name" value="50S ribosomal protein L9"/>
    <property type="match status" value="1"/>
</dbReference>
<dbReference type="Pfam" id="PF01281">
    <property type="entry name" value="Ribosomal_L9_N"/>
    <property type="match status" value="1"/>
</dbReference>
<dbReference type="PROSITE" id="PS00651">
    <property type="entry name" value="RIBOSOMAL_L9"/>
    <property type="match status" value="1"/>
</dbReference>
<dbReference type="OrthoDB" id="9788336at2"/>
<dbReference type="InterPro" id="IPR020069">
    <property type="entry name" value="Ribosomal_bL9_C"/>
</dbReference>
<keyword evidence="5 8" id="KW-0689">Ribosomal protein</keyword>
<dbReference type="EMBL" id="CP114063">
    <property type="protein sequence ID" value="WAT24554.1"/>
    <property type="molecule type" value="Genomic_DNA"/>
</dbReference>
<evidence type="ECO:0000313" key="12">
    <source>
        <dbReference type="EMBL" id="MBA5747123.1"/>
    </source>
</evidence>
<keyword evidence="16" id="KW-1185">Reference proteome</keyword>
<evidence type="ECO:0000256" key="8">
    <source>
        <dbReference type="HAMAP-Rule" id="MF_00503"/>
    </source>
</evidence>
<dbReference type="Proteomes" id="UP000540056">
    <property type="component" value="Unassembled WGS sequence"/>
</dbReference>
<evidence type="ECO:0000313" key="14">
    <source>
        <dbReference type="EMBL" id="WCG37803.1"/>
    </source>
</evidence>
<reference evidence="14" key="5">
    <citation type="submission" date="2023-01" db="EMBL/GenBank/DDBJ databases">
        <title>Oxazolidinone resistance genes in florfenicol resistant enterococci from beef cattle and veal calves at slaughter.</title>
        <authorList>
            <person name="Biggel M."/>
        </authorList>
    </citation>
    <scope>NUCLEOTIDE SEQUENCE</scope>
    <source>
        <strain evidence="14">K79-1</strain>
    </source>
</reference>
<dbReference type="Proteomes" id="UP001164714">
    <property type="component" value="Chromosome"/>
</dbReference>
<name>A0A0U4VZI4_9LACT</name>
<evidence type="ECO:0000313" key="16">
    <source>
        <dbReference type="Proteomes" id="UP000540056"/>
    </source>
</evidence>
<dbReference type="GO" id="GO:0005840">
    <property type="term" value="C:ribosome"/>
    <property type="evidence" value="ECO:0007669"/>
    <property type="project" value="UniProtKB-KW"/>
</dbReference>
<keyword evidence="9" id="KW-0175">Coiled coil</keyword>
<dbReference type="KEGG" id="aui:APT62_09505"/>
<dbReference type="Gene3D" id="3.10.430.100">
    <property type="entry name" value="Ribosomal protein L9, C-terminal domain"/>
    <property type="match status" value="1"/>
</dbReference>
<dbReference type="GO" id="GO:0003735">
    <property type="term" value="F:structural constituent of ribosome"/>
    <property type="evidence" value="ECO:0007669"/>
    <property type="project" value="InterPro"/>
</dbReference>
<dbReference type="InterPro" id="IPR020070">
    <property type="entry name" value="Ribosomal_bL9_N"/>
</dbReference>
<evidence type="ECO:0000313" key="17">
    <source>
        <dbReference type="Proteomes" id="UP001179483"/>
    </source>
</evidence>
<dbReference type="Proteomes" id="UP001179483">
    <property type="component" value="Chromosome"/>
</dbReference>
<evidence type="ECO:0000256" key="3">
    <source>
        <dbReference type="ARBA" id="ARBA00022730"/>
    </source>
</evidence>
<dbReference type="InterPro" id="IPR036935">
    <property type="entry name" value="Ribosomal_bL9_N_sf"/>
</dbReference>
<dbReference type="InterPro" id="IPR009027">
    <property type="entry name" value="Ribosomal_bL9/RNase_H1_N"/>
</dbReference>
<gene>
    <name evidence="8 14" type="primary">rplI</name>
    <name evidence="11" type="ORF">AWM74_04630</name>
    <name evidence="12" type="ORF">H3232_07990</name>
    <name evidence="13" type="ORF">OZ415_00075</name>
    <name evidence="14" type="ORF">PML80_00095</name>
</gene>
<evidence type="ECO:0000259" key="10">
    <source>
        <dbReference type="PROSITE" id="PS00651"/>
    </source>
</evidence>
<keyword evidence="4 8" id="KW-0694">RNA-binding</keyword>
<feature type="domain" description="Ribosomal protein L9" evidence="10">
    <location>
        <begin position="13"/>
        <end position="40"/>
    </location>
</feature>
<dbReference type="Pfam" id="PF03948">
    <property type="entry name" value="Ribosomal_L9_C"/>
    <property type="match status" value="1"/>
</dbReference>
<dbReference type="HAMAP" id="MF_00503">
    <property type="entry name" value="Ribosomal_bL9"/>
    <property type="match status" value="1"/>
</dbReference>
<dbReference type="EMBL" id="CP116590">
    <property type="protein sequence ID" value="WCG37803.1"/>
    <property type="molecule type" value="Genomic_DNA"/>
</dbReference>
<dbReference type="GO" id="GO:0019843">
    <property type="term" value="F:rRNA binding"/>
    <property type="evidence" value="ECO:0007669"/>
    <property type="project" value="UniProtKB-UniRule"/>
</dbReference>
<dbReference type="SUPFAM" id="SSF55653">
    <property type="entry name" value="Ribosomal protein L9 C-domain"/>
    <property type="match status" value="1"/>
</dbReference>
<feature type="coiled-coil region" evidence="9">
    <location>
        <begin position="48"/>
        <end position="78"/>
    </location>
</feature>
<dbReference type="EMBL" id="JACGAN010000013">
    <property type="protein sequence ID" value="MBA5747123.1"/>
    <property type="molecule type" value="Genomic_DNA"/>
</dbReference>
<evidence type="ECO:0000256" key="6">
    <source>
        <dbReference type="ARBA" id="ARBA00023274"/>
    </source>
</evidence>
<evidence type="ECO:0000256" key="4">
    <source>
        <dbReference type="ARBA" id="ARBA00022884"/>
    </source>
</evidence>
<dbReference type="GO" id="GO:1990904">
    <property type="term" value="C:ribonucleoprotein complex"/>
    <property type="evidence" value="ECO:0007669"/>
    <property type="project" value="UniProtKB-KW"/>
</dbReference>
<evidence type="ECO:0000256" key="1">
    <source>
        <dbReference type="ARBA" id="ARBA00003058"/>
    </source>
</evidence>
<evidence type="ECO:0000313" key="11">
    <source>
        <dbReference type="EMBL" id="AMB97559.1"/>
    </source>
</evidence>
<evidence type="ECO:0000256" key="9">
    <source>
        <dbReference type="SAM" id="Coils"/>
    </source>
</evidence>
<dbReference type="SUPFAM" id="SSF55658">
    <property type="entry name" value="L9 N-domain-like"/>
    <property type="match status" value="1"/>
</dbReference>
<dbReference type="GO" id="GO:0006412">
    <property type="term" value="P:translation"/>
    <property type="evidence" value="ECO:0007669"/>
    <property type="project" value="UniProtKB-UniRule"/>
</dbReference>
<comment type="similarity">
    <text evidence="2 8">Belongs to the bacterial ribosomal protein bL9 family.</text>
</comment>